<gene>
    <name evidence="1" type="ORF">GTP77_16330</name>
</gene>
<accession>A0A7X4HCZ1</accession>
<dbReference type="Proteomes" id="UP000450676">
    <property type="component" value="Unassembled WGS sequence"/>
</dbReference>
<evidence type="ECO:0000313" key="1">
    <source>
        <dbReference type="EMBL" id="MYN08898.1"/>
    </source>
</evidence>
<proteinExistence type="predicted"/>
<name>A0A7X4HCZ1_9BURK</name>
<reference evidence="1 2" key="1">
    <citation type="submission" date="2019-12" db="EMBL/GenBank/DDBJ databases">
        <title>Novel species isolated from a subtropical stream in China.</title>
        <authorList>
            <person name="Lu H."/>
        </authorList>
    </citation>
    <scope>NUCLEOTIDE SEQUENCE [LARGE SCALE GENOMIC DNA]</scope>
    <source>
        <strain evidence="1 2">FT127W</strain>
    </source>
</reference>
<organism evidence="1 2">
    <name type="scientific">Pseudoduganella aquatica</name>
    <dbReference type="NCBI Taxonomy" id="2660641"/>
    <lineage>
        <taxon>Bacteria</taxon>
        <taxon>Pseudomonadati</taxon>
        <taxon>Pseudomonadota</taxon>
        <taxon>Betaproteobacteria</taxon>
        <taxon>Burkholderiales</taxon>
        <taxon>Oxalobacteraceae</taxon>
        <taxon>Telluria group</taxon>
        <taxon>Pseudoduganella</taxon>
    </lineage>
</organism>
<keyword evidence="2" id="KW-1185">Reference proteome</keyword>
<dbReference type="EMBL" id="WWCU01000017">
    <property type="protein sequence ID" value="MYN08898.1"/>
    <property type="molecule type" value="Genomic_DNA"/>
</dbReference>
<comment type="caution">
    <text evidence="1">The sequence shown here is derived from an EMBL/GenBank/DDBJ whole genome shotgun (WGS) entry which is preliminary data.</text>
</comment>
<dbReference type="AlphaFoldDB" id="A0A7X4HCZ1"/>
<evidence type="ECO:0000313" key="2">
    <source>
        <dbReference type="Proteomes" id="UP000450676"/>
    </source>
</evidence>
<protein>
    <submittedName>
        <fullName evidence="1">Uncharacterized protein</fullName>
    </submittedName>
</protein>
<sequence>MSHIRFAESADVHFHNIAEVNLNGTRLLWIKGLIMHSSVVADHIDLHHEKHAVHILVSMALAVRPGKSGLFELYIPIPDQISQVTFGKERAVLWASEQNNQDQPARQFANQNFG</sequence>
<dbReference type="RefSeq" id="WP_161073201.1">
    <property type="nucleotide sequence ID" value="NZ_WWCU01000017.1"/>
</dbReference>